<feature type="transmembrane region" description="Helical" evidence="6">
    <location>
        <begin position="419"/>
        <end position="442"/>
    </location>
</feature>
<feature type="transmembrane region" description="Helical" evidence="6">
    <location>
        <begin position="31"/>
        <end position="48"/>
    </location>
</feature>
<feature type="transmembrane region" description="Helical" evidence="6">
    <location>
        <begin position="361"/>
        <end position="389"/>
    </location>
</feature>
<evidence type="ECO:0000313" key="8">
    <source>
        <dbReference type="Proteomes" id="UP000509796"/>
    </source>
</evidence>
<dbReference type="InterPro" id="IPR030676">
    <property type="entry name" value="CitT-rel"/>
</dbReference>
<comment type="similarity">
    <text evidence="2">Belongs to the SLC13A/DASS transporter (TC 2.A.47) family. DIT1 subfamily.</text>
</comment>
<dbReference type="EMBL" id="CP058571">
    <property type="protein sequence ID" value="QLG58530.1"/>
    <property type="molecule type" value="Genomic_DNA"/>
</dbReference>
<evidence type="ECO:0000256" key="6">
    <source>
        <dbReference type="SAM" id="Phobius"/>
    </source>
</evidence>
<keyword evidence="4 6" id="KW-1133">Transmembrane helix</keyword>
<gene>
    <name evidence="7" type="ORF">HX136_17785</name>
</gene>
<sequence length="451" mass="48587">MNKKSLWKLILILAIPCIIGFMPAPAGLSELAWVLFGIYLAAIVGLVIKPFPEPVVLLIAVAASMVVVGNLSDGAFKTTAVLSGYSSGTTWLVFSAFTLSAAFVTTGLGKRIAYLLIGKIGNTTLGLGYVTVFLDLVLAPATPSNTARAGGIVLPIINSVAVALGSEPEKSPRRVGHYLMMSIYMVTKTTSYMFFTAMAGNILALKMINDILHLQISWGGWALAAGLPGIIMLLVTPLVIYTMYPPEIKKVDNKTIAKAGLAELGPMKIREKMLLGVFVLALLGIVTWEDVVKNKGGWNTLIWYGGIIGLSSLLSKVKFFEWLAEVFKNNLAFDGHGNVAFFVIIFLSIIVRYFFASGSAYIVAMLPVFAMLANVSGAPLMLTALALLFSNSYGGMVTHYGGAAGPVIFGVGYNDIKSWWLVGAVLTILTFLVHITLGVWWWNMLIGWNML</sequence>
<dbReference type="AlphaFoldDB" id="A0AB73V5U8"/>
<dbReference type="InterPro" id="IPR001898">
    <property type="entry name" value="SLC13A/DASS"/>
</dbReference>
<dbReference type="RefSeq" id="WP_115194684.1">
    <property type="nucleotide sequence ID" value="NZ_CP058571.1"/>
</dbReference>
<dbReference type="PIRSF" id="PIRSF002457">
    <property type="entry name" value="DASS"/>
    <property type="match status" value="1"/>
</dbReference>
<feature type="transmembrane region" description="Helical" evidence="6">
    <location>
        <begin position="91"/>
        <end position="108"/>
    </location>
</feature>
<evidence type="ECO:0000256" key="3">
    <source>
        <dbReference type="ARBA" id="ARBA00022692"/>
    </source>
</evidence>
<evidence type="ECO:0000256" key="4">
    <source>
        <dbReference type="ARBA" id="ARBA00022989"/>
    </source>
</evidence>
<dbReference type="PANTHER" id="PTHR42826">
    <property type="entry name" value="DICARBOXYLATE TRANSPORTER 2.1, CHLOROPLASTIC"/>
    <property type="match status" value="1"/>
</dbReference>
<feature type="transmembrane region" description="Helical" evidence="6">
    <location>
        <begin position="301"/>
        <end position="319"/>
    </location>
</feature>
<comment type="subcellular location">
    <subcellularLocation>
        <location evidence="1">Membrane</location>
        <topology evidence="1">Multi-pass membrane protein</topology>
    </subcellularLocation>
</comment>
<feature type="transmembrane region" description="Helical" evidence="6">
    <location>
        <begin position="218"/>
        <end position="244"/>
    </location>
</feature>
<evidence type="ECO:0000256" key="1">
    <source>
        <dbReference type="ARBA" id="ARBA00004141"/>
    </source>
</evidence>
<dbReference type="NCBIfam" id="TIGR00785">
    <property type="entry name" value="dass"/>
    <property type="match status" value="1"/>
</dbReference>
<feature type="transmembrane region" description="Helical" evidence="6">
    <location>
        <begin position="331"/>
        <end position="355"/>
    </location>
</feature>
<feature type="transmembrane region" description="Helical" evidence="6">
    <location>
        <begin position="178"/>
        <end position="198"/>
    </location>
</feature>
<organism evidence="7 8">
    <name type="scientific">Escherichia coli</name>
    <dbReference type="NCBI Taxonomy" id="562"/>
    <lineage>
        <taxon>Bacteria</taxon>
        <taxon>Pseudomonadati</taxon>
        <taxon>Pseudomonadota</taxon>
        <taxon>Gammaproteobacteria</taxon>
        <taxon>Enterobacterales</taxon>
        <taxon>Enterobacteriaceae</taxon>
        <taxon>Escherichia</taxon>
    </lineage>
</organism>
<proteinExistence type="inferred from homology"/>
<accession>A0AB73V5U8</accession>
<dbReference type="Proteomes" id="UP000509796">
    <property type="component" value="Chromosome"/>
</dbReference>
<feature type="transmembrane region" description="Helical" evidence="6">
    <location>
        <begin position="7"/>
        <end position="25"/>
    </location>
</feature>
<feature type="transmembrane region" description="Helical" evidence="6">
    <location>
        <begin position="273"/>
        <end position="289"/>
    </location>
</feature>
<evidence type="ECO:0000256" key="2">
    <source>
        <dbReference type="ARBA" id="ARBA00007349"/>
    </source>
</evidence>
<keyword evidence="3 6" id="KW-0812">Transmembrane</keyword>
<feature type="transmembrane region" description="Helical" evidence="6">
    <location>
        <begin position="55"/>
        <end position="71"/>
    </location>
</feature>
<protein>
    <submittedName>
        <fullName evidence="7">Anion permease</fullName>
    </submittedName>
</protein>
<feature type="transmembrane region" description="Helical" evidence="6">
    <location>
        <begin position="120"/>
        <end position="141"/>
    </location>
</feature>
<dbReference type="GO" id="GO:0016020">
    <property type="term" value="C:membrane"/>
    <property type="evidence" value="ECO:0007669"/>
    <property type="project" value="UniProtKB-SubCell"/>
</dbReference>
<keyword evidence="5 6" id="KW-0472">Membrane</keyword>
<reference evidence="8" key="1">
    <citation type="submission" date="2020-06" db="EMBL/GenBank/DDBJ databases">
        <title>Identification and Characterisation of Fosfomycin Resistance in Escherichia coli Urinary Tract Infection Isolates from Australia.</title>
        <authorList>
            <person name="Mowlaboccus S."/>
            <person name="Daley D."/>
            <person name="Pang S."/>
            <person name="Gottlieb T."/>
            <person name="Nimmo G.R."/>
            <person name="George N."/>
            <person name="Korman T.M."/>
            <person name="Strietberg R."/>
            <person name="Robson J."/>
            <person name="Peachey G."/>
            <person name="Collignon P."/>
            <person name="Bradbury S."/>
            <person name="Colombi E."/>
            <person name="Ramsay J.P."/>
            <person name="Rogers B.A."/>
            <person name="Coombs G.W."/>
        </authorList>
    </citation>
    <scope>NUCLEOTIDE SEQUENCE [LARGE SCALE GENOMIC DNA]</scope>
    <source>
        <strain evidence="8">EC2</strain>
    </source>
</reference>
<evidence type="ECO:0000313" key="7">
    <source>
        <dbReference type="EMBL" id="QLG58530.1"/>
    </source>
</evidence>
<name>A0AB73V5U8_ECOLX</name>
<dbReference type="Pfam" id="PF00939">
    <property type="entry name" value="Na_sulph_symp"/>
    <property type="match status" value="1"/>
</dbReference>
<feature type="transmembrane region" description="Helical" evidence="6">
    <location>
        <begin position="396"/>
        <end position="413"/>
    </location>
</feature>
<evidence type="ECO:0000256" key="5">
    <source>
        <dbReference type="ARBA" id="ARBA00023136"/>
    </source>
</evidence>
<dbReference type="GO" id="GO:0022857">
    <property type="term" value="F:transmembrane transporter activity"/>
    <property type="evidence" value="ECO:0007669"/>
    <property type="project" value="InterPro"/>
</dbReference>